<sequence>MTIETYLLAEVLAIAKKHPFYNPEIAYPADEETIQKLRELVIDQNVKSEFQEQPLLRKKTLYKAINRLTHDVDPRNTYRESSYMSITGGGSGGVPMMFAVDVHENRRQRLQMGKFLKLCGVIKRGDWVLSTHSAGGFYRSLDLTTEIMENAGATVLSAGGNMSPTDVAKSLADYHVNILTGDSSQVVQTVYHISLMAEEDRNRISLDKIIYTSEPLTGSQRAFIKSILGDVMIVSIMGSSEAGPWAISSPELTGEQSLTSNSTDFIIDMRNMLVEIVSPSAVDGVSLSDSIVLPEGEQGLIVQTSLQRLRNPLVRYITGDIGSIHPLPSAACAVIPEADWEHLRVLRMRGRDHRFSFKWCGCYFEFEGIDTVMRAEDCGILQWQLILDRLESTPQATLEIRLLRSSPRDGILSNDDLIKRLRDFFHLHLFPENEHQFRITFLNNLGGFERSATAGKVIKFVNRWN</sequence>
<accession>A0A9W9XWE8</accession>
<dbReference type="PANTHER" id="PTHR43845:SF1">
    <property type="entry name" value="BLR5969 PROTEIN"/>
    <property type="match status" value="1"/>
</dbReference>
<dbReference type="InterPro" id="IPR042099">
    <property type="entry name" value="ANL_N_sf"/>
</dbReference>
<keyword evidence="2" id="KW-1185">Reference proteome</keyword>
<dbReference type="PANTHER" id="PTHR43845">
    <property type="entry name" value="BLR5969 PROTEIN"/>
    <property type="match status" value="1"/>
</dbReference>
<dbReference type="OrthoDB" id="10047078at2759"/>
<organism evidence="1 2">
    <name type="scientific">Penicillium fimorum</name>
    <dbReference type="NCBI Taxonomy" id="1882269"/>
    <lineage>
        <taxon>Eukaryota</taxon>
        <taxon>Fungi</taxon>
        <taxon>Dikarya</taxon>
        <taxon>Ascomycota</taxon>
        <taxon>Pezizomycotina</taxon>
        <taxon>Eurotiomycetes</taxon>
        <taxon>Eurotiomycetidae</taxon>
        <taxon>Eurotiales</taxon>
        <taxon>Aspergillaceae</taxon>
        <taxon>Penicillium</taxon>
    </lineage>
</organism>
<evidence type="ECO:0008006" key="3">
    <source>
        <dbReference type="Google" id="ProtNLM"/>
    </source>
</evidence>
<reference evidence="1" key="2">
    <citation type="journal article" date="2023" name="IMA Fungus">
        <title>Comparative genomic study of the Penicillium genus elucidates a diverse pangenome and 15 lateral gene transfer events.</title>
        <authorList>
            <person name="Petersen C."/>
            <person name="Sorensen T."/>
            <person name="Nielsen M.R."/>
            <person name="Sondergaard T.E."/>
            <person name="Sorensen J.L."/>
            <person name="Fitzpatrick D.A."/>
            <person name="Frisvad J.C."/>
            <person name="Nielsen K.L."/>
        </authorList>
    </citation>
    <scope>NUCLEOTIDE SEQUENCE</scope>
    <source>
        <strain evidence="1">IBT 29495</strain>
    </source>
</reference>
<dbReference type="SUPFAM" id="SSF56801">
    <property type="entry name" value="Acetyl-CoA synthetase-like"/>
    <property type="match status" value="1"/>
</dbReference>
<dbReference type="AlphaFoldDB" id="A0A9W9XWE8"/>
<dbReference type="EMBL" id="JAPWDS010000003">
    <property type="protein sequence ID" value="KAJ5503926.1"/>
    <property type="molecule type" value="Genomic_DNA"/>
</dbReference>
<gene>
    <name evidence="1" type="ORF">N7463_006800</name>
</gene>
<protein>
    <recommendedName>
        <fullName evidence="3">AMP-dependent synthetase/ligase</fullName>
    </recommendedName>
</protein>
<dbReference type="Gene3D" id="3.40.50.12780">
    <property type="entry name" value="N-terminal domain of ligase-like"/>
    <property type="match status" value="1"/>
</dbReference>
<dbReference type="Proteomes" id="UP001149954">
    <property type="component" value="Unassembled WGS sequence"/>
</dbReference>
<comment type="caution">
    <text evidence="1">The sequence shown here is derived from an EMBL/GenBank/DDBJ whole genome shotgun (WGS) entry which is preliminary data.</text>
</comment>
<evidence type="ECO:0000313" key="1">
    <source>
        <dbReference type="EMBL" id="KAJ5503926.1"/>
    </source>
</evidence>
<reference evidence="1" key="1">
    <citation type="submission" date="2022-12" db="EMBL/GenBank/DDBJ databases">
        <authorList>
            <person name="Petersen C."/>
        </authorList>
    </citation>
    <scope>NUCLEOTIDE SEQUENCE</scope>
    <source>
        <strain evidence="1">IBT 29495</strain>
    </source>
</reference>
<proteinExistence type="predicted"/>
<evidence type="ECO:0000313" key="2">
    <source>
        <dbReference type="Proteomes" id="UP001149954"/>
    </source>
</evidence>
<name>A0A9W9XWE8_9EURO</name>